<dbReference type="InterPro" id="IPR029062">
    <property type="entry name" value="Class_I_gatase-like"/>
</dbReference>
<gene>
    <name evidence="9 12" type="primary">guaA</name>
    <name evidence="12" type="ORF">ACFL27_27375</name>
</gene>
<dbReference type="SUPFAM" id="SSF52402">
    <property type="entry name" value="Adenine nucleotide alpha hydrolases-like"/>
    <property type="match status" value="1"/>
</dbReference>
<feature type="active site" description="Nucleophile" evidence="9">
    <location>
        <position position="80"/>
    </location>
</feature>
<comment type="catalytic activity">
    <reaction evidence="9">
        <text>XMP + L-glutamine + ATP + H2O = GMP + L-glutamate + AMP + diphosphate + 2 H(+)</text>
        <dbReference type="Rhea" id="RHEA:11680"/>
        <dbReference type="ChEBI" id="CHEBI:15377"/>
        <dbReference type="ChEBI" id="CHEBI:15378"/>
        <dbReference type="ChEBI" id="CHEBI:29985"/>
        <dbReference type="ChEBI" id="CHEBI:30616"/>
        <dbReference type="ChEBI" id="CHEBI:33019"/>
        <dbReference type="ChEBI" id="CHEBI:57464"/>
        <dbReference type="ChEBI" id="CHEBI:58115"/>
        <dbReference type="ChEBI" id="CHEBI:58359"/>
        <dbReference type="ChEBI" id="CHEBI:456215"/>
        <dbReference type="EC" id="6.3.5.2"/>
    </reaction>
</comment>
<dbReference type="PRINTS" id="PR00099">
    <property type="entry name" value="CPSGATASE"/>
</dbReference>
<dbReference type="SUPFAM" id="SSF54810">
    <property type="entry name" value="GMP synthetase C-terminal dimerisation domain"/>
    <property type="match status" value="1"/>
</dbReference>
<sequence>MEKIIILDFGSQYTQLIARRVREQQVYSEIVPYTIAASDLVRDEIRGIILSGGPSSVDDHDAPHPDPALFTLDKPILGICYGIQLLAFHLGGTVSRSPAREYGYAELEIVARDRLFTGLEPGSGAAESVLQVWMSHGDKITRLPPGFSCIGRTNNSDFAAIVDQERKLYGLQFHPEVIHTTSGSRIISNFIFQICHCRPHWTMESFIQNTVIQLRETVGSKKVLCALSGGVDSSVLAVLLHKAVGSQSHCIFVDNGLLRKGEGDYIQNQFAQKLELNITVIDARQQFLARLAAVGDPEKKRRIIGDEFIRVFLESAGEFNFLAQGTLYPDVIESVSTKGPSATIKTHHNRVPQILELIKQGRVIEPLKELFKDEVRQVGSALGLPDEIIYRHPFPGPGLAIRVIGPVDEERLVILREADAIVRQEISSQGWHRKLWQAFAILLPVQSVGVMGDKRTYENSCVLRMVQSQDAMTAEWARIPYSLLARISERIINEIPGINRVLYDISSKPPATIEWE</sequence>
<dbReference type="Pfam" id="PF00958">
    <property type="entry name" value="GMP_synt_C"/>
    <property type="match status" value="1"/>
</dbReference>
<dbReference type="InterPro" id="IPR014729">
    <property type="entry name" value="Rossmann-like_a/b/a_fold"/>
</dbReference>
<organism evidence="12 13">
    <name type="scientific">candidate division CSSED10-310 bacterium</name>
    <dbReference type="NCBI Taxonomy" id="2855610"/>
    <lineage>
        <taxon>Bacteria</taxon>
        <taxon>Bacteria division CSSED10-310</taxon>
    </lineage>
</organism>
<evidence type="ECO:0000313" key="13">
    <source>
        <dbReference type="Proteomes" id="UP001594351"/>
    </source>
</evidence>
<dbReference type="InterPro" id="IPR004739">
    <property type="entry name" value="GMP_synth_GATase"/>
</dbReference>
<dbReference type="Gene3D" id="3.40.50.620">
    <property type="entry name" value="HUPs"/>
    <property type="match status" value="1"/>
</dbReference>
<dbReference type="CDD" id="cd01742">
    <property type="entry name" value="GATase1_GMP_Synthase"/>
    <property type="match status" value="1"/>
</dbReference>
<evidence type="ECO:0000256" key="3">
    <source>
        <dbReference type="ARBA" id="ARBA00022598"/>
    </source>
</evidence>
<proteinExistence type="inferred from homology"/>
<dbReference type="Gene3D" id="3.40.50.880">
    <property type="match status" value="1"/>
</dbReference>
<evidence type="ECO:0000256" key="8">
    <source>
        <dbReference type="ARBA" id="ARBA00022962"/>
    </source>
</evidence>
<dbReference type="InterPro" id="IPR025777">
    <property type="entry name" value="GMPS_ATP_PPase_dom"/>
</dbReference>
<dbReference type="PROSITE" id="PS51553">
    <property type="entry name" value="GMPS_ATP_PPASE"/>
    <property type="match status" value="1"/>
</dbReference>
<dbReference type="PROSITE" id="PS51273">
    <property type="entry name" value="GATASE_TYPE_1"/>
    <property type="match status" value="1"/>
</dbReference>
<dbReference type="Pfam" id="PF00117">
    <property type="entry name" value="GATase"/>
    <property type="match status" value="1"/>
</dbReference>
<dbReference type="EC" id="6.3.5.2" evidence="9"/>
<protein>
    <recommendedName>
        <fullName evidence="9">GMP synthase [glutamine-hydrolyzing]</fullName>
        <ecNumber evidence="9">6.3.5.2</ecNumber>
    </recommendedName>
    <alternativeName>
        <fullName evidence="9">GMP synthetase</fullName>
    </alternativeName>
    <alternativeName>
        <fullName evidence="9">Glutamine amidotransferase</fullName>
    </alternativeName>
</protein>
<keyword evidence="3 9" id="KW-0436">Ligase</keyword>
<dbReference type="InterPro" id="IPR017926">
    <property type="entry name" value="GATASE"/>
</dbReference>
<comment type="caution">
    <text evidence="12">The sequence shown here is derived from an EMBL/GenBank/DDBJ whole genome shotgun (WGS) entry which is preliminary data.</text>
</comment>
<dbReference type="PRINTS" id="PR00096">
    <property type="entry name" value="GATASE"/>
</dbReference>
<feature type="domain" description="GMPS ATP-PPase" evidence="11">
    <location>
        <begin position="201"/>
        <end position="391"/>
    </location>
</feature>
<dbReference type="Proteomes" id="UP001594351">
    <property type="component" value="Unassembled WGS sequence"/>
</dbReference>
<dbReference type="PRINTS" id="PR00097">
    <property type="entry name" value="ANTSNTHASEII"/>
</dbReference>
<evidence type="ECO:0000256" key="10">
    <source>
        <dbReference type="PROSITE-ProRule" id="PRU00886"/>
    </source>
</evidence>
<dbReference type="HAMAP" id="MF_00344">
    <property type="entry name" value="GMP_synthase"/>
    <property type="match status" value="1"/>
</dbReference>
<reference evidence="12 13" key="1">
    <citation type="submission" date="2024-09" db="EMBL/GenBank/DDBJ databases">
        <title>Laminarin stimulates single cell rates of sulfate reduction while oxygen inhibits transcriptomic activity in coastal marine sediment.</title>
        <authorList>
            <person name="Lindsay M."/>
            <person name="Orcutt B."/>
            <person name="Emerson D."/>
            <person name="Stepanauskas R."/>
            <person name="D'Angelo T."/>
        </authorList>
    </citation>
    <scope>NUCLEOTIDE SEQUENCE [LARGE SCALE GENOMIC DNA]</scope>
    <source>
        <strain evidence="12">SAG AM-311-K15</strain>
    </source>
</reference>
<evidence type="ECO:0000256" key="6">
    <source>
        <dbReference type="ARBA" id="ARBA00022755"/>
    </source>
</evidence>
<evidence type="ECO:0000256" key="5">
    <source>
        <dbReference type="ARBA" id="ARBA00022749"/>
    </source>
</evidence>
<dbReference type="Gene3D" id="3.30.300.10">
    <property type="match status" value="1"/>
</dbReference>
<evidence type="ECO:0000256" key="7">
    <source>
        <dbReference type="ARBA" id="ARBA00022840"/>
    </source>
</evidence>
<dbReference type="SUPFAM" id="SSF52317">
    <property type="entry name" value="Class I glutamine amidotransferase-like"/>
    <property type="match status" value="1"/>
</dbReference>
<evidence type="ECO:0000256" key="1">
    <source>
        <dbReference type="ARBA" id="ARBA00002332"/>
    </source>
</evidence>
<evidence type="ECO:0000259" key="11">
    <source>
        <dbReference type="PROSITE" id="PS51553"/>
    </source>
</evidence>
<comment type="subunit">
    <text evidence="9">Homodimer.</text>
</comment>
<dbReference type="InterPro" id="IPR022310">
    <property type="entry name" value="NAD/GMP_synthase"/>
</dbReference>
<evidence type="ECO:0000313" key="12">
    <source>
        <dbReference type="EMBL" id="MFC1853922.1"/>
    </source>
</evidence>
<dbReference type="PANTHER" id="PTHR11922:SF2">
    <property type="entry name" value="GMP SYNTHASE [GLUTAMINE-HYDROLYZING]"/>
    <property type="match status" value="1"/>
</dbReference>
<keyword evidence="7 9" id="KW-0067">ATP-binding</keyword>
<comment type="pathway">
    <text evidence="2 9">Purine metabolism; GMP biosynthesis; GMP from XMP (L-Gln route): step 1/1.</text>
</comment>
<evidence type="ECO:0000256" key="4">
    <source>
        <dbReference type="ARBA" id="ARBA00022741"/>
    </source>
</evidence>
<keyword evidence="4 9" id="KW-0547">Nucleotide-binding</keyword>
<dbReference type="NCBIfam" id="NF000848">
    <property type="entry name" value="PRK00074.1"/>
    <property type="match status" value="1"/>
</dbReference>
<comment type="function">
    <text evidence="1 9">Catalyzes the synthesis of GMP from XMP.</text>
</comment>
<keyword evidence="13" id="KW-1185">Reference proteome</keyword>
<dbReference type="GO" id="GO:0003922">
    <property type="term" value="F:GMP synthase (glutamine-hydrolyzing) activity"/>
    <property type="evidence" value="ECO:0007669"/>
    <property type="project" value="UniProtKB-EC"/>
</dbReference>
<keyword evidence="5 9" id="KW-0332">GMP biosynthesis</keyword>
<keyword evidence="6 9" id="KW-0658">Purine biosynthesis</keyword>
<evidence type="ECO:0000256" key="2">
    <source>
        <dbReference type="ARBA" id="ARBA00005153"/>
    </source>
</evidence>
<name>A0ABV6Z667_UNCC1</name>
<dbReference type="CDD" id="cd01997">
    <property type="entry name" value="GMP_synthase_C"/>
    <property type="match status" value="1"/>
</dbReference>
<dbReference type="PANTHER" id="PTHR11922">
    <property type="entry name" value="GMP SYNTHASE-RELATED"/>
    <property type="match status" value="1"/>
</dbReference>
<dbReference type="InterPro" id="IPR022955">
    <property type="entry name" value="GMP_synthase"/>
</dbReference>
<accession>A0ABV6Z667</accession>
<evidence type="ECO:0000256" key="9">
    <source>
        <dbReference type="HAMAP-Rule" id="MF_00344"/>
    </source>
</evidence>
<feature type="binding site" evidence="10">
    <location>
        <begin position="228"/>
        <end position="234"/>
    </location>
    <ligand>
        <name>ATP</name>
        <dbReference type="ChEBI" id="CHEBI:30616"/>
    </ligand>
</feature>
<keyword evidence="8 9" id="KW-0315">Glutamine amidotransferase</keyword>
<dbReference type="Pfam" id="PF02540">
    <property type="entry name" value="NAD_synthase"/>
    <property type="match status" value="1"/>
</dbReference>
<dbReference type="NCBIfam" id="TIGR00888">
    <property type="entry name" value="guaA_Nterm"/>
    <property type="match status" value="1"/>
</dbReference>
<feature type="active site" evidence="9">
    <location>
        <position position="176"/>
    </location>
</feature>
<feature type="active site" evidence="9">
    <location>
        <position position="174"/>
    </location>
</feature>
<dbReference type="NCBIfam" id="TIGR00884">
    <property type="entry name" value="guaA_Cterm"/>
    <property type="match status" value="1"/>
</dbReference>
<dbReference type="EMBL" id="JBHPBY010000648">
    <property type="protein sequence ID" value="MFC1853922.1"/>
    <property type="molecule type" value="Genomic_DNA"/>
</dbReference>
<dbReference type="InterPro" id="IPR001674">
    <property type="entry name" value="GMP_synth_C"/>
</dbReference>